<feature type="transmembrane region" description="Helical" evidence="1">
    <location>
        <begin position="772"/>
        <end position="788"/>
    </location>
</feature>
<organism evidence="2 3">
    <name type="scientific">Porites evermanni</name>
    <dbReference type="NCBI Taxonomy" id="104178"/>
    <lineage>
        <taxon>Eukaryota</taxon>
        <taxon>Metazoa</taxon>
        <taxon>Cnidaria</taxon>
        <taxon>Anthozoa</taxon>
        <taxon>Hexacorallia</taxon>
        <taxon>Scleractinia</taxon>
        <taxon>Fungiina</taxon>
        <taxon>Poritidae</taxon>
        <taxon>Porites</taxon>
    </lineage>
</organism>
<gene>
    <name evidence="2" type="ORF">PEVE_00000170</name>
</gene>
<sequence>MAIGWSLVQMKNIRFRGNSLQIPNRPLFHFYSLAQGTNVTIEDAIFEKNASPEVIVLFQFPRDNVDHEVCNWYDYKNEVRLTYVLFRENKVLSSSIIRLQNGWNVFSKCQFVNNSASYTVFVGESSTNLELIDTSFHKSASQVEETFRGFIYYASSGPIKLNNTTLTGDIFVKNLTLNFDRSSTLNIDNLSIVQCPIGTLQSFRNFTHLRLNPNNCELNEAITQSFIYSCERCPPGYYSVEPSGKSCRPCPYGGNCTRNIAASPTFWGFPSLDDHGSVSFQQCPTEYCCPYRNVSCKYENQRYLASGCSGNRTGVLCGQCKSGYTETLFSAKCRENNNRKDYWFWSVVLLYSFAFSFFLLRKSSIIGYVRRILPWARKRAAVSDLTSDGTGYVKVIFYFYQVAGLVFVSKDSEMHLAENYLLLPVMGWFDFKAIGLKGGLVCPFLGLTVVSKIFLQASQVFAVLFGVLLIFVVNGVTRKLQRKRPVLPPADQYLAATVDCLLLSYSTLALTALKALNCVPIQSTSRFFYDGNIQCWTWWQKLCAVFIFMYIVPFVSVLYSGSKLLYSKEISSKRFLYACLCPLPFAVWWMVFCKKIPPTNAETHQISDEQLPLLPPRARSSRNDIRVQDSTAKVIYGPFKECIDGQDSGAVFWESVLIARRLVLISLHTFIVFPFIRMVCLSVACAFILVHHLWKRPFKDPCVNRGETASLAALLVLVVINMVELIFSLSGGTISEQDRICLVVLNVVEVIIIGILPVVFVLVILFSLPWQLLRICRFFCLIFCRLFVPNRCGN</sequence>
<feature type="transmembrane region" description="Helical" evidence="1">
    <location>
        <begin position="741"/>
        <end position="766"/>
    </location>
</feature>
<evidence type="ECO:0008006" key="4">
    <source>
        <dbReference type="Google" id="ProtNLM"/>
    </source>
</evidence>
<protein>
    <recommendedName>
        <fullName evidence="4">Tyrosine-protein kinase ephrin type A/B receptor-like domain-containing protein</fullName>
    </recommendedName>
</protein>
<evidence type="ECO:0000313" key="3">
    <source>
        <dbReference type="Proteomes" id="UP001159427"/>
    </source>
</evidence>
<feature type="transmembrane region" description="Helical" evidence="1">
    <location>
        <begin position="460"/>
        <end position="477"/>
    </location>
</feature>
<comment type="caution">
    <text evidence="2">The sequence shown here is derived from an EMBL/GenBank/DDBJ whole genome shotgun (WGS) entry which is preliminary data.</text>
</comment>
<feature type="transmembrane region" description="Helical" evidence="1">
    <location>
        <begin position="662"/>
        <end position="689"/>
    </location>
</feature>
<feature type="transmembrane region" description="Helical" evidence="1">
    <location>
        <begin position="542"/>
        <end position="562"/>
    </location>
</feature>
<dbReference type="PANTHER" id="PTHR11319:SF35">
    <property type="entry name" value="OUTER MEMBRANE PROTEIN PMPC-RELATED"/>
    <property type="match status" value="1"/>
</dbReference>
<keyword evidence="1" id="KW-1133">Transmembrane helix</keyword>
<feature type="transmembrane region" description="Helical" evidence="1">
    <location>
        <begin position="574"/>
        <end position="592"/>
    </location>
</feature>
<feature type="transmembrane region" description="Helical" evidence="1">
    <location>
        <begin position="709"/>
        <end position="729"/>
    </location>
</feature>
<dbReference type="Proteomes" id="UP001159427">
    <property type="component" value="Unassembled WGS sequence"/>
</dbReference>
<evidence type="ECO:0000313" key="2">
    <source>
        <dbReference type="EMBL" id="CAH3014493.1"/>
    </source>
</evidence>
<keyword evidence="3" id="KW-1185">Reference proteome</keyword>
<feature type="transmembrane region" description="Helical" evidence="1">
    <location>
        <begin position="342"/>
        <end position="360"/>
    </location>
</feature>
<evidence type="ECO:0000256" key="1">
    <source>
        <dbReference type="SAM" id="Phobius"/>
    </source>
</evidence>
<reference evidence="2 3" key="1">
    <citation type="submission" date="2022-05" db="EMBL/GenBank/DDBJ databases">
        <authorList>
            <consortium name="Genoscope - CEA"/>
            <person name="William W."/>
        </authorList>
    </citation>
    <scope>NUCLEOTIDE SEQUENCE [LARGE SCALE GENOMIC DNA]</scope>
</reference>
<accession>A0ABN8LC14</accession>
<name>A0ABN8LC14_9CNID</name>
<dbReference type="EMBL" id="CALNXI010000010">
    <property type="protein sequence ID" value="CAH3014493.1"/>
    <property type="molecule type" value="Genomic_DNA"/>
</dbReference>
<dbReference type="PANTHER" id="PTHR11319">
    <property type="entry name" value="G PROTEIN-COUPLED RECEPTOR-RELATED"/>
    <property type="match status" value="1"/>
</dbReference>
<keyword evidence="1" id="KW-0812">Transmembrane</keyword>
<proteinExistence type="predicted"/>
<keyword evidence="1" id="KW-0472">Membrane</keyword>